<evidence type="ECO:0000259" key="1">
    <source>
        <dbReference type="PROSITE" id="PS50994"/>
    </source>
</evidence>
<keyword evidence="3" id="KW-1185">Reference proteome</keyword>
<dbReference type="EMBL" id="CP051682">
    <property type="protein sequence ID" value="QJD96192.1"/>
    <property type="molecule type" value="Genomic_DNA"/>
</dbReference>
<dbReference type="PROSITE" id="PS50994">
    <property type="entry name" value="INTEGRASE"/>
    <property type="match status" value="1"/>
</dbReference>
<dbReference type="KEGG" id="mrob:HH214_10100"/>
<dbReference type="Pfam" id="PF13683">
    <property type="entry name" value="rve_3"/>
    <property type="match status" value="1"/>
</dbReference>
<gene>
    <name evidence="2" type="ORF">HH214_10100</name>
</gene>
<dbReference type="AlphaFoldDB" id="A0A7L5DYI1"/>
<dbReference type="InterPro" id="IPR036397">
    <property type="entry name" value="RNaseH_sf"/>
</dbReference>
<sequence>MDNGPEFISHKLDIWCKENKITLVFIQPGKPMQNAYVERCNGNIRRELLNAYVFKTLDEVREKAEEWMVDYNYYRPHHALKFRTQVDLLQDVST</sequence>
<organism evidence="2 3">
    <name type="scientific">Mucilaginibacter robiniae</name>
    <dbReference type="NCBI Taxonomy" id="2728022"/>
    <lineage>
        <taxon>Bacteria</taxon>
        <taxon>Pseudomonadati</taxon>
        <taxon>Bacteroidota</taxon>
        <taxon>Sphingobacteriia</taxon>
        <taxon>Sphingobacteriales</taxon>
        <taxon>Sphingobacteriaceae</taxon>
        <taxon>Mucilaginibacter</taxon>
    </lineage>
</organism>
<protein>
    <submittedName>
        <fullName evidence="2">Transposase</fullName>
    </submittedName>
</protein>
<accession>A0A7L5DYI1</accession>
<dbReference type="InterPro" id="IPR012337">
    <property type="entry name" value="RNaseH-like_sf"/>
</dbReference>
<dbReference type="RefSeq" id="WP_169607346.1">
    <property type="nucleotide sequence ID" value="NZ_CP051682.1"/>
</dbReference>
<dbReference type="PANTHER" id="PTHR47515">
    <property type="entry name" value="LOW CALCIUM RESPONSE LOCUS PROTEIN T"/>
    <property type="match status" value="1"/>
</dbReference>
<proteinExistence type="predicted"/>
<dbReference type="Gene3D" id="3.30.420.10">
    <property type="entry name" value="Ribonuclease H-like superfamily/Ribonuclease H"/>
    <property type="match status" value="1"/>
</dbReference>
<name>A0A7L5DYI1_9SPHI</name>
<evidence type="ECO:0000313" key="3">
    <source>
        <dbReference type="Proteomes" id="UP000503278"/>
    </source>
</evidence>
<dbReference type="PANTHER" id="PTHR47515:SF2">
    <property type="entry name" value="INTEGRASE CORE DOMAIN PROTEIN"/>
    <property type="match status" value="1"/>
</dbReference>
<dbReference type="GO" id="GO:0003676">
    <property type="term" value="F:nucleic acid binding"/>
    <property type="evidence" value="ECO:0007669"/>
    <property type="project" value="InterPro"/>
</dbReference>
<dbReference type="InterPro" id="IPR001584">
    <property type="entry name" value="Integrase_cat-core"/>
</dbReference>
<dbReference type="SUPFAM" id="SSF53098">
    <property type="entry name" value="Ribonuclease H-like"/>
    <property type="match status" value="1"/>
</dbReference>
<feature type="domain" description="Integrase catalytic" evidence="1">
    <location>
        <begin position="1"/>
        <end position="93"/>
    </location>
</feature>
<dbReference type="Proteomes" id="UP000503278">
    <property type="component" value="Chromosome"/>
</dbReference>
<reference evidence="2 3" key="1">
    <citation type="submission" date="2020-04" db="EMBL/GenBank/DDBJ databases">
        <title>Genome sequencing of novel species.</title>
        <authorList>
            <person name="Heo J."/>
            <person name="Kim S.-J."/>
            <person name="Kim J.-S."/>
            <person name="Hong S.-B."/>
            <person name="Kwon S.-W."/>
        </authorList>
    </citation>
    <scope>NUCLEOTIDE SEQUENCE [LARGE SCALE GENOMIC DNA]</scope>
    <source>
        <strain evidence="2 3">F39-2</strain>
    </source>
</reference>
<dbReference type="GO" id="GO:0015074">
    <property type="term" value="P:DNA integration"/>
    <property type="evidence" value="ECO:0007669"/>
    <property type="project" value="InterPro"/>
</dbReference>
<evidence type="ECO:0000313" key="2">
    <source>
        <dbReference type="EMBL" id="QJD96192.1"/>
    </source>
</evidence>